<keyword evidence="1 6" id="KW-1277">Toxin-antitoxin system</keyword>
<dbReference type="OrthoDB" id="1525146at2"/>
<dbReference type="InterPro" id="IPR002716">
    <property type="entry name" value="PIN_dom"/>
</dbReference>
<evidence type="ECO:0000313" key="9">
    <source>
        <dbReference type="Proteomes" id="UP000181980"/>
    </source>
</evidence>
<keyword evidence="4 6" id="KW-0378">Hydrolase</keyword>
<dbReference type="InterPro" id="IPR022907">
    <property type="entry name" value="VapC_family"/>
</dbReference>
<evidence type="ECO:0000259" key="7">
    <source>
        <dbReference type="Pfam" id="PF01850"/>
    </source>
</evidence>
<dbReference type="GO" id="GO:0090729">
    <property type="term" value="F:toxin activity"/>
    <property type="evidence" value="ECO:0007669"/>
    <property type="project" value="UniProtKB-KW"/>
</dbReference>
<feature type="binding site" evidence="6">
    <location>
        <position position="96"/>
    </location>
    <ligand>
        <name>Mg(2+)</name>
        <dbReference type="ChEBI" id="CHEBI:18420"/>
    </ligand>
</feature>
<keyword evidence="6" id="KW-0800">Toxin</keyword>
<dbReference type="GO" id="GO:0000287">
    <property type="term" value="F:magnesium ion binding"/>
    <property type="evidence" value="ECO:0007669"/>
    <property type="project" value="UniProtKB-UniRule"/>
</dbReference>
<keyword evidence="2 6" id="KW-0540">Nuclease</keyword>
<proteinExistence type="inferred from homology"/>
<dbReference type="InterPro" id="IPR029060">
    <property type="entry name" value="PIN-like_dom_sf"/>
</dbReference>
<dbReference type="AlphaFoldDB" id="A0A1H5PXB2"/>
<gene>
    <name evidence="6" type="primary">vapC</name>
    <name evidence="8" type="ORF">SAMN04488561_6497</name>
</gene>
<feature type="binding site" evidence="6">
    <location>
        <position position="6"/>
    </location>
    <ligand>
        <name>Mg(2+)</name>
        <dbReference type="ChEBI" id="CHEBI:18420"/>
    </ligand>
</feature>
<keyword evidence="9" id="KW-1185">Reference proteome</keyword>
<keyword evidence="3 6" id="KW-0479">Metal-binding</keyword>
<dbReference type="RefSeq" id="WP_069112030.1">
    <property type="nucleotide sequence ID" value="NZ_FNUC01000004.1"/>
</dbReference>
<evidence type="ECO:0000256" key="3">
    <source>
        <dbReference type="ARBA" id="ARBA00022723"/>
    </source>
</evidence>
<comment type="function">
    <text evidence="6">Toxic component of a toxin-antitoxin (TA) system. An RNase.</text>
</comment>
<dbReference type="EMBL" id="FNUC01000004">
    <property type="protein sequence ID" value="SEF18436.1"/>
    <property type="molecule type" value="Genomic_DNA"/>
</dbReference>
<organism evidence="8 9">
    <name type="scientific">Jiangella alba</name>
    <dbReference type="NCBI Taxonomy" id="561176"/>
    <lineage>
        <taxon>Bacteria</taxon>
        <taxon>Bacillati</taxon>
        <taxon>Actinomycetota</taxon>
        <taxon>Actinomycetes</taxon>
        <taxon>Jiangellales</taxon>
        <taxon>Jiangellaceae</taxon>
        <taxon>Jiangella</taxon>
    </lineage>
</organism>
<comment type="similarity">
    <text evidence="6">Belongs to the PINc/VapC protein family.</text>
</comment>
<dbReference type="GO" id="GO:0004540">
    <property type="term" value="F:RNA nuclease activity"/>
    <property type="evidence" value="ECO:0007669"/>
    <property type="project" value="InterPro"/>
</dbReference>
<evidence type="ECO:0000256" key="2">
    <source>
        <dbReference type="ARBA" id="ARBA00022722"/>
    </source>
</evidence>
<dbReference type="HAMAP" id="MF_00265">
    <property type="entry name" value="VapC_Nob1"/>
    <property type="match status" value="1"/>
</dbReference>
<sequence>MHVYVDTSALLKRALQEDESDALEQALEQHVDDGDAIVTSSLAGLEVGRALLRVTEGLVVQDGVDDALAGVAERHVTEDIVGLARRIRPSVLRSLDAIHLATAFVLDVELMITYDHRLADACRYNALRVAAPGRPTR</sequence>
<accession>A0A1H5PXB2</accession>
<dbReference type="SUPFAM" id="SSF88723">
    <property type="entry name" value="PIN domain-like"/>
    <property type="match status" value="1"/>
</dbReference>
<dbReference type="CDD" id="cd09874">
    <property type="entry name" value="PIN_MT3492-like"/>
    <property type="match status" value="1"/>
</dbReference>
<evidence type="ECO:0000313" key="8">
    <source>
        <dbReference type="EMBL" id="SEF18436.1"/>
    </source>
</evidence>
<name>A0A1H5PXB2_9ACTN</name>
<dbReference type="STRING" id="561176.SAMN04488561_6497"/>
<evidence type="ECO:0000256" key="1">
    <source>
        <dbReference type="ARBA" id="ARBA00022649"/>
    </source>
</evidence>
<keyword evidence="5 6" id="KW-0460">Magnesium</keyword>
<dbReference type="GO" id="GO:0016787">
    <property type="term" value="F:hydrolase activity"/>
    <property type="evidence" value="ECO:0007669"/>
    <property type="project" value="UniProtKB-KW"/>
</dbReference>
<reference evidence="9" key="1">
    <citation type="submission" date="2016-10" db="EMBL/GenBank/DDBJ databases">
        <authorList>
            <person name="Varghese N."/>
            <person name="Submissions S."/>
        </authorList>
    </citation>
    <scope>NUCLEOTIDE SEQUENCE [LARGE SCALE GENOMIC DNA]</scope>
    <source>
        <strain evidence="9">DSM 45237</strain>
    </source>
</reference>
<evidence type="ECO:0000256" key="6">
    <source>
        <dbReference type="HAMAP-Rule" id="MF_00265"/>
    </source>
</evidence>
<dbReference type="Pfam" id="PF01850">
    <property type="entry name" value="PIN"/>
    <property type="match status" value="1"/>
</dbReference>
<comment type="cofactor">
    <cofactor evidence="6">
        <name>Mg(2+)</name>
        <dbReference type="ChEBI" id="CHEBI:18420"/>
    </cofactor>
</comment>
<dbReference type="Proteomes" id="UP000181980">
    <property type="component" value="Unassembled WGS sequence"/>
</dbReference>
<dbReference type="EC" id="3.1.-.-" evidence="6"/>
<evidence type="ECO:0000256" key="5">
    <source>
        <dbReference type="ARBA" id="ARBA00022842"/>
    </source>
</evidence>
<evidence type="ECO:0000256" key="4">
    <source>
        <dbReference type="ARBA" id="ARBA00022801"/>
    </source>
</evidence>
<protein>
    <recommendedName>
        <fullName evidence="6">Ribonuclease VapC</fullName>
        <shortName evidence="6">RNase VapC</shortName>
        <ecNumber evidence="6">3.1.-.-</ecNumber>
    </recommendedName>
    <alternativeName>
        <fullName evidence="6">Toxin VapC</fullName>
    </alternativeName>
</protein>
<dbReference type="Gene3D" id="3.40.50.1010">
    <property type="entry name" value="5'-nuclease"/>
    <property type="match status" value="1"/>
</dbReference>
<feature type="domain" description="PIN" evidence="7">
    <location>
        <begin position="3"/>
        <end position="122"/>
    </location>
</feature>